<organism evidence="2 3">
    <name type="scientific">Pseudomaricurvus hydrocarbonicus</name>
    <dbReference type="NCBI Taxonomy" id="1470433"/>
    <lineage>
        <taxon>Bacteria</taxon>
        <taxon>Pseudomonadati</taxon>
        <taxon>Pseudomonadota</taxon>
        <taxon>Gammaproteobacteria</taxon>
        <taxon>Cellvibrionales</taxon>
        <taxon>Cellvibrionaceae</taxon>
        <taxon>Pseudomaricurvus</taxon>
    </lineage>
</organism>
<dbReference type="InterPro" id="IPR016181">
    <property type="entry name" value="Acyl_CoA_acyltransferase"/>
</dbReference>
<reference evidence="2" key="1">
    <citation type="submission" date="2020-03" db="EMBL/GenBank/DDBJ databases">
        <authorList>
            <person name="Guo F."/>
        </authorList>
    </citation>
    <scope>NUCLEOTIDE SEQUENCE</scope>
    <source>
        <strain evidence="2">JCM 30134</strain>
    </source>
</reference>
<dbReference type="InterPro" id="IPR000182">
    <property type="entry name" value="GNAT_dom"/>
</dbReference>
<name>A0A9E5JWR3_9GAMM</name>
<evidence type="ECO:0000313" key="2">
    <source>
        <dbReference type="EMBL" id="NHO66901.1"/>
    </source>
</evidence>
<dbReference type="PANTHER" id="PTHR43441">
    <property type="entry name" value="RIBOSOMAL-PROTEIN-SERINE ACETYLTRANSFERASE"/>
    <property type="match status" value="1"/>
</dbReference>
<comment type="caution">
    <text evidence="2">The sequence shown here is derived from an EMBL/GenBank/DDBJ whole genome shotgun (WGS) entry which is preliminary data.</text>
</comment>
<accession>A0A9E5JWR3</accession>
<protein>
    <submittedName>
        <fullName evidence="2">GNAT family N-acetyltransferase</fullName>
    </submittedName>
</protein>
<dbReference type="EMBL" id="JAAONZ010000013">
    <property type="protein sequence ID" value="NHO66901.1"/>
    <property type="molecule type" value="Genomic_DNA"/>
</dbReference>
<evidence type="ECO:0000259" key="1">
    <source>
        <dbReference type="PROSITE" id="PS51186"/>
    </source>
</evidence>
<gene>
    <name evidence="2" type="ORF">G8770_15220</name>
</gene>
<dbReference type="Pfam" id="PF13302">
    <property type="entry name" value="Acetyltransf_3"/>
    <property type="match status" value="1"/>
</dbReference>
<sequence length="241" mass="27351">MSQFVNDFGQPVGEPLAQWVEPAHPSPEPMDGHFCCLEPLAPERHAEQLYAANALDKDGRGWTYLPYGPFGSFERYYEWLQAMSRNDDPLFFTIIQKSDGRAVGVASYLRVMPASGSIEVGHLHFSEQLKRSPVATEAMFLMMKRAFELGYRRYEWKCDALNAPSCAAAQRLGFSHEGTFRQATVYKGRSRDTAWFSVIDTEWPALSRAFSQWLGPDNFDEFGVQRACLSELTQAALQQWS</sequence>
<dbReference type="InterPro" id="IPR051908">
    <property type="entry name" value="Ribosomal_N-acetyltransferase"/>
</dbReference>
<dbReference type="GO" id="GO:1990189">
    <property type="term" value="F:protein N-terminal-serine acetyltransferase activity"/>
    <property type="evidence" value="ECO:0007669"/>
    <property type="project" value="TreeGrafter"/>
</dbReference>
<dbReference type="GO" id="GO:0005737">
    <property type="term" value="C:cytoplasm"/>
    <property type="evidence" value="ECO:0007669"/>
    <property type="project" value="TreeGrafter"/>
</dbReference>
<dbReference type="Gene3D" id="3.40.630.30">
    <property type="match status" value="1"/>
</dbReference>
<dbReference type="RefSeq" id="WP_167188612.1">
    <property type="nucleotide sequence ID" value="NZ_JAAONZ010000013.1"/>
</dbReference>
<dbReference type="PANTHER" id="PTHR43441:SF2">
    <property type="entry name" value="FAMILY ACETYLTRANSFERASE, PUTATIVE (AFU_ORTHOLOGUE AFUA_7G00850)-RELATED"/>
    <property type="match status" value="1"/>
</dbReference>
<dbReference type="PROSITE" id="PS51186">
    <property type="entry name" value="GNAT"/>
    <property type="match status" value="1"/>
</dbReference>
<dbReference type="Proteomes" id="UP000787472">
    <property type="component" value="Unassembled WGS sequence"/>
</dbReference>
<proteinExistence type="predicted"/>
<dbReference type="AlphaFoldDB" id="A0A9E5JWR3"/>
<evidence type="ECO:0000313" key="3">
    <source>
        <dbReference type="Proteomes" id="UP000787472"/>
    </source>
</evidence>
<feature type="domain" description="N-acetyltransferase" evidence="1">
    <location>
        <begin position="38"/>
        <end position="192"/>
    </location>
</feature>
<dbReference type="SUPFAM" id="SSF55729">
    <property type="entry name" value="Acyl-CoA N-acyltransferases (Nat)"/>
    <property type="match status" value="1"/>
</dbReference>
<keyword evidence="3" id="KW-1185">Reference proteome</keyword>
<dbReference type="FunFam" id="3.40.630.30:FF:000047">
    <property type="entry name" value="Acetyltransferase, GNAT family"/>
    <property type="match status" value="1"/>
</dbReference>
<dbReference type="GO" id="GO:0008999">
    <property type="term" value="F:protein-N-terminal-alanine acetyltransferase activity"/>
    <property type="evidence" value="ECO:0007669"/>
    <property type="project" value="TreeGrafter"/>
</dbReference>